<proteinExistence type="predicted"/>
<dbReference type="InterPro" id="IPR050111">
    <property type="entry name" value="C-type_lectin/snaclec_domain"/>
</dbReference>
<dbReference type="Pfam" id="PF00059">
    <property type="entry name" value="Lectin_C"/>
    <property type="match status" value="1"/>
</dbReference>
<organism evidence="2 3">
    <name type="scientific">Sinanodonta woodiana</name>
    <name type="common">Chinese pond mussel</name>
    <name type="synonym">Anodonta woodiana</name>
    <dbReference type="NCBI Taxonomy" id="1069815"/>
    <lineage>
        <taxon>Eukaryota</taxon>
        <taxon>Metazoa</taxon>
        <taxon>Spiralia</taxon>
        <taxon>Lophotrochozoa</taxon>
        <taxon>Mollusca</taxon>
        <taxon>Bivalvia</taxon>
        <taxon>Autobranchia</taxon>
        <taxon>Heteroconchia</taxon>
        <taxon>Palaeoheterodonta</taxon>
        <taxon>Unionida</taxon>
        <taxon>Unionoidea</taxon>
        <taxon>Unionidae</taxon>
        <taxon>Unioninae</taxon>
        <taxon>Sinanodonta</taxon>
    </lineage>
</organism>
<dbReference type="SUPFAM" id="SSF56436">
    <property type="entry name" value="C-type lectin-like"/>
    <property type="match status" value="1"/>
</dbReference>
<reference evidence="2 3" key="1">
    <citation type="submission" date="2024-11" db="EMBL/GenBank/DDBJ databases">
        <title>Chromosome-level genome assembly of the freshwater bivalve Anodonta woodiana.</title>
        <authorList>
            <person name="Chen X."/>
        </authorList>
    </citation>
    <scope>NUCLEOTIDE SEQUENCE [LARGE SCALE GENOMIC DNA]</scope>
    <source>
        <strain evidence="2">MN2024</strain>
        <tissue evidence="2">Gills</tissue>
    </source>
</reference>
<dbReference type="Gene3D" id="3.10.100.10">
    <property type="entry name" value="Mannose-Binding Protein A, subunit A"/>
    <property type="match status" value="1"/>
</dbReference>
<sequence length="153" mass="17174">MFVSLLSTFANLSPACPARYSMYAESCGRFCYRYESSACRTWDNARTVCQQEGGDLLAPSVCNYEFLRMRARQNEGICQTNFWLGARRPAGGNNMVTVLGEAIPNNANFWAGGQPDNADNVEQCMEMRKDFNSYLANDRSCAQSQGFICQIRI</sequence>
<name>A0ABD3WDS8_SINWO</name>
<dbReference type="PROSITE" id="PS50041">
    <property type="entry name" value="C_TYPE_LECTIN_2"/>
    <property type="match status" value="1"/>
</dbReference>
<dbReference type="InterPro" id="IPR016187">
    <property type="entry name" value="CTDL_fold"/>
</dbReference>
<protein>
    <recommendedName>
        <fullName evidence="1">C-type lectin domain-containing protein</fullName>
    </recommendedName>
</protein>
<dbReference type="AlphaFoldDB" id="A0ABD3WDS8"/>
<evidence type="ECO:0000313" key="2">
    <source>
        <dbReference type="EMBL" id="KAL3870877.1"/>
    </source>
</evidence>
<dbReference type="EMBL" id="JBJQND010000007">
    <property type="protein sequence ID" value="KAL3870877.1"/>
    <property type="molecule type" value="Genomic_DNA"/>
</dbReference>
<dbReference type="Proteomes" id="UP001634394">
    <property type="component" value="Unassembled WGS sequence"/>
</dbReference>
<dbReference type="CDD" id="cd00037">
    <property type="entry name" value="CLECT"/>
    <property type="match status" value="1"/>
</dbReference>
<accession>A0ABD3WDS8</accession>
<feature type="domain" description="C-type lectin" evidence="1">
    <location>
        <begin position="27"/>
        <end position="150"/>
    </location>
</feature>
<comment type="caution">
    <text evidence="2">The sequence shown here is derived from an EMBL/GenBank/DDBJ whole genome shotgun (WGS) entry which is preliminary data.</text>
</comment>
<dbReference type="InterPro" id="IPR016186">
    <property type="entry name" value="C-type_lectin-like/link_sf"/>
</dbReference>
<dbReference type="PANTHER" id="PTHR22803">
    <property type="entry name" value="MANNOSE, PHOSPHOLIPASE, LECTIN RECEPTOR RELATED"/>
    <property type="match status" value="1"/>
</dbReference>
<evidence type="ECO:0000259" key="1">
    <source>
        <dbReference type="PROSITE" id="PS50041"/>
    </source>
</evidence>
<gene>
    <name evidence="2" type="ORF">ACJMK2_038909</name>
</gene>
<dbReference type="SMART" id="SM00034">
    <property type="entry name" value="CLECT"/>
    <property type="match status" value="1"/>
</dbReference>
<dbReference type="InterPro" id="IPR001304">
    <property type="entry name" value="C-type_lectin-like"/>
</dbReference>
<keyword evidence="3" id="KW-1185">Reference proteome</keyword>
<evidence type="ECO:0000313" key="3">
    <source>
        <dbReference type="Proteomes" id="UP001634394"/>
    </source>
</evidence>